<dbReference type="AlphaFoldDB" id="A0A8C4S2H1"/>
<dbReference type="InterPro" id="IPR036886">
    <property type="entry name" value="Villin_headpiece_dom_sf"/>
</dbReference>
<sequence>SRHCLVPLIGAKMDNQVLGYKDLAAIPKDKAILDIERPDLMIYEPHFNYSALDKIDLPRSRENFVGKEPREWTEQRSPGSTSVTSLVHGRPSVVSNKSGVQHFHRPENGSNIYKKPPIYKQRESSVSVPHSKHIEDIIIESSKFPAAQPPDPNQPSKIETDYWPCPPSLAVMESEWKKRTLSQRTSKEEDDEYDDSDLTEEMKQLRHLQRKELNKIQSNLGKLILKEEIEKSLPIRRKTRSLPDRTLLHSASSSSTTKSTSLPAYGRSSLNRVCYIMFCIFVACLILQNGEAQRARMDRGNSLPSMLEQKVYPYEMLIVNNRGRSRLPPGVDRTRLERHLSPEEFQQLFGMKINEFDRLSLWKRNELKKKVSLF</sequence>
<feature type="compositionally biased region" description="Low complexity" evidence="5">
    <location>
        <begin position="248"/>
        <end position="262"/>
    </location>
</feature>
<dbReference type="Gene3D" id="1.10.950.10">
    <property type="entry name" value="Villin headpiece domain"/>
    <property type="match status" value="1"/>
</dbReference>
<evidence type="ECO:0000313" key="8">
    <source>
        <dbReference type="Proteomes" id="UP000694620"/>
    </source>
</evidence>
<evidence type="ECO:0000256" key="3">
    <source>
        <dbReference type="ARBA" id="ARBA00022553"/>
    </source>
</evidence>
<feature type="region of interest" description="Disordered" evidence="5">
    <location>
        <begin position="240"/>
        <end position="262"/>
    </location>
</feature>
<reference evidence="7" key="2">
    <citation type="submission" date="2025-08" db="UniProtKB">
        <authorList>
            <consortium name="Ensembl"/>
        </authorList>
    </citation>
    <scope>IDENTIFICATION</scope>
</reference>
<dbReference type="GO" id="GO:0030032">
    <property type="term" value="P:lamellipodium assembly"/>
    <property type="evidence" value="ECO:0007669"/>
    <property type="project" value="TreeGrafter"/>
</dbReference>
<evidence type="ECO:0000313" key="7">
    <source>
        <dbReference type="Ensembl" id="ENSECRP00000010520.1"/>
    </source>
</evidence>
<feature type="region of interest" description="Disordered" evidence="5">
    <location>
        <begin position="176"/>
        <end position="197"/>
    </location>
</feature>
<dbReference type="FunFam" id="1.10.950.10:FF:000001">
    <property type="entry name" value="actin-binding LIM protein 1 isoform X2"/>
    <property type="match status" value="1"/>
</dbReference>
<dbReference type="GO" id="GO:0015629">
    <property type="term" value="C:actin cytoskeleton"/>
    <property type="evidence" value="ECO:0007669"/>
    <property type="project" value="TreeGrafter"/>
</dbReference>
<dbReference type="Ensembl" id="ENSECRT00000010696.1">
    <property type="protein sequence ID" value="ENSECRP00000010520.1"/>
    <property type="gene ID" value="ENSECRG00000006995.1"/>
</dbReference>
<dbReference type="PANTHER" id="PTHR24213:SF17">
    <property type="entry name" value="DEMATIN"/>
    <property type="match status" value="1"/>
</dbReference>
<evidence type="ECO:0000259" key="6">
    <source>
        <dbReference type="PROSITE" id="PS51089"/>
    </source>
</evidence>
<dbReference type="Pfam" id="PF02209">
    <property type="entry name" value="VHP"/>
    <property type="match status" value="1"/>
</dbReference>
<feature type="compositionally biased region" description="Acidic residues" evidence="5">
    <location>
        <begin position="188"/>
        <end position="197"/>
    </location>
</feature>
<dbReference type="InterPro" id="IPR051618">
    <property type="entry name" value="Actin-binding_LIM"/>
</dbReference>
<dbReference type="PROSITE" id="PS51089">
    <property type="entry name" value="HP"/>
    <property type="match status" value="1"/>
</dbReference>
<dbReference type="PANTHER" id="PTHR24213">
    <property type="entry name" value="ACTIN-BINDING LIM PROTEIN"/>
    <property type="match status" value="1"/>
</dbReference>
<feature type="compositionally biased region" description="Polar residues" evidence="5">
    <location>
        <begin position="75"/>
        <end position="85"/>
    </location>
</feature>
<reference evidence="7" key="1">
    <citation type="submission" date="2021-06" db="EMBL/GenBank/DDBJ databases">
        <authorList>
            <consortium name="Wellcome Sanger Institute Data Sharing"/>
        </authorList>
    </citation>
    <scope>NUCLEOTIDE SEQUENCE [LARGE SCALE GENOMIC DNA]</scope>
</reference>
<keyword evidence="4" id="KW-0677">Repeat</keyword>
<dbReference type="GO" id="GO:0051017">
    <property type="term" value="P:actin filament bundle assembly"/>
    <property type="evidence" value="ECO:0007669"/>
    <property type="project" value="TreeGrafter"/>
</dbReference>
<comment type="subcellular location">
    <subcellularLocation>
        <location evidence="1">Cytoplasm</location>
    </subcellularLocation>
</comment>
<dbReference type="GO" id="GO:0005737">
    <property type="term" value="C:cytoplasm"/>
    <property type="evidence" value="ECO:0007669"/>
    <property type="project" value="UniProtKB-SubCell"/>
</dbReference>
<dbReference type="GO" id="GO:0051015">
    <property type="term" value="F:actin filament binding"/>
    <property type="evidence" value="ECO:0007669"/>
    <property type="project" value="TreeGrafter"/>
</dbReference>
<keyword evidence="8" id="KW-1185">Reference proteome</keyword>
<protein>
    <submittedName>
        <fullName evidence="7">Dematin actin binding protein</fullName>
    </submittedName>
</protein>
<reference evidence="7" key="3">
    <citation type="submission" date="2025-09" db="UniProtKB">
        <authorList>
            <consortium name="Ensembl"/>
        </authorList>
    </citation>
    <scope>IDENTIFICATION</scope>
</reference>
<feature type="region of interest" description="Disordered" evidence="5">
    <location>
        <begin position="67"/>
        <end position="115"/>
    </location>
</feature>
<evidence type="ECO:0000256" key="1">
    <source>
        <dbReference type="ARBA" id="ARBA00004496"/>
    </source>
</evidence>
<dbReference type="SMART" id="SM00153">
    <property type="entry name" value="VHP"/>
    <property type="match status" value="1"/>
</dbReference>
<name>A0A8C4S2H1_ERPCA</name>
<dbReference type="GeneTree" id="ENSGT00950000182850"/>
<keyword evidence="3" id="KW-0597">Phosphoprotein</keyword>
<proteinExistence type="predicted"/>
<dbReference type="GO" id="GO:0005886">
    <property type="term" value="C:plasma membrane"/>
    <property type="evidence" value="ECO:0007669"/>
    <property type="project" value="TreeGrafter"/>
</dbReference>
<evidence type="ECO:0000256" key="2">
    <source>
        <dbReference type="ARBA" id="ARBA00022490"/>
    </source>
</evidence>
<keyword evidence="2" id="KW-0963">Cytoplasm</keyword>
<evidence type="ECO:0000256" key="5">
    <source>
        <dbReference type="SAM" id="MobiDB-lite"/>
    </source>
</evidence>
<dbReference type="SUPFAM" id="SSF47050">
    <property type="entry name" value="VHP, Villin headpiece domain"/>
    <property type="match status" value="1"/>
</dbReference>
<evidence type="ECO:0000256" key="4">
    <source>
        <dbReference type="ARBA" id="ARBA00022737"/>
    </source>
</evidence>
<gene>
    <name evidence="7" type="primary">DMTN</name>
</gene>
<organism evidence="7 8">
    <name type="scientific">Erpetoichthys calabaricus</name>
    <name type="common">Rope fish</name>
    <name type="synonym">Calamoichthys calabaricus</name>
    <dbReference type="NCBI Taxonomy" id="27687"/>
    <lineage>
        <taxon>Eukaryota</taxon>
        <taxon>Metazoa</taxon>
        <taxon>Chordata</taxon>
        <taxon>Craniata</taxon>
        <taxon>Vertebrata</taxon>
        <taxon>Euteleostomi</taxon>
        <taxon>Actinopterygii</taxon>
        <taxon>Polypteriformes</taxon>
        <taxon>Polypteridae</taxon>
        <taxon>Erpetoichthys</taxon>
    </lineage>
</organism>
<feature type="domain" description="HP" evidence="6">
    <location>
        <begin position="306"/>
        <end position="374"/>
    </location>
</feature>
<dbReference type="Proteomes" id="UP000694620">
    <property type="component" value="Chromosome 1"/>
</dbReference>
<dbReference type="InterPro" id="IPR003128">
    <property type="entry name" value="Villin_headpiece"/>
</dbReference>
<accession>A0A8C4S2H1</accession>
<dbReference type="Pfam" id="PF16182">
    <property type="entry name" value="AbLIM_anchor"/>
    <property type="match status" value="2"/>
</dbReference>
<dbReference type="InterPro" id="IPR032402">
    <property type="entry name" value="AbLIM_anchor"/>
</dbReference>